<keyword evidence="10" id="KW-0460">Magnesium</keyword>
<comment type="pathway">
    <text evidence="1 10 11">Cell wall biogenesis; peptidoglycan biosynthesis.</text>
</comment>
<keyword evidence="10 11" id="KW-0131">Cell cycle</keyword>
<keyword evidence="7 10" id="KW-0133">Cell shape</keyword>
<dbReference type="HAMAP" id="MF_00208">
    <property type="entry name" value="MurE"/>
    <property type="match status" value="1"/>
</dbReference>
<evidence type="ECO:0000256" key="2">
    <source>
        <dbReference type="ARBA" id="ARBA00005898"/>
    </source>
</evidence>
<feature type="binding site" evidence="10">
    <location>
        <begin position="206"/>
        <end position="207"/>
    </location>
    <ligand>
        <name>UDP-N-acetyl-alpha-D-muramoyl-L-alanyl-D-glutamate</name>
        <dbReference type="ChEBI" id="CHEBI:83900"/>
    </ligand>
</feature>
<evidence type="ECO:0000256" key="1">
    <source>
        <dbReference type="ARBA" id="ARBA00004752"/>
    </source>
</evidence>
<keyword evidence="4 10" id="KW-0436">Ligase</keyword>
<dbReference type="NCBIfam" id="TIGR01085">
    <property type="entry name" value="murE"/>
    <property type="match status" value="1"/>
</dbReference>
<comment type="similarity">
    <text evidence="2 10">Belongs to the MurCDEF family. MurE subfamily.</text>
</comment>
<dbReference type="Gene3D" id="3.40.1390.10">
    <property type="entry name" value="MurE/MurF, N-terminal domain"/>
    <property type="match status" value="1"/>
</dbReference>
<keyword evidence="15" id="KW-1185">Reference proteome</keyword>
<feature type="domain" description="Mur ligase C-terminal" evidence="12">
    <location>
        <begin position="377"/>
        <end position="502"/>
    </location>
</feature>
<feature type="binding site" evidence="10">
    <location>
        <begin position="450"/>
        <end position="453"/>
    </location>
    <ligand>
        <name>meso-2,6-diaminopimelate</name>
        <dbReference type="ChEBI" id="CHEBI:57791"/>
    </ligand>
</feature>
<dbReference type="AlphaFoldDB" id="A0A544TK57"/>
<evidence type="ECO:0000256" key="10">
    <source>
        <dbReference type="HAMAP-Rule" id="MF_00208"/>
    </source>
</evidence>
<dbReference type="InterPro" id="IPR005761">
    <property type="entry name" value="UDP-N-AcMur-Glu-dNH2Pim_ligase"/>
</dbReference>
<dbReference type="EMBL" id="VDGI01000024">
    <property type="protein sequence ID" value="TQR17844.1"/>
    <property type="molecule type" value="Genomic_DNA"/>
</dbReference>
<evidence type="ECO:0000256" key="5">
    <source>
        <dbReference type="ARBA" id="ARBA00022741"/>
    </source>
</evidence>
<feature type="binding site" evidence="10">
    <location>
        <position position="233"/>
    </location>
    <ligand>
        <name>UDP-N-acetyl-alpha-D-muramoyl-L-alanyl-D-glutamate</name>
        <dbReference type="ChEBI" id="CHEBI:83900"/>
    </ligand>
</feature>
<comment type="caution">
    <text evidence="14">The sequence shown here is derived from an EMBL/GenBank/DDBJ whole genome shotgun (WGS) entry which is preliminary data.</text>
</comment>
<evidence type="ECO:0000256" key="8">
    <source>
        <dbReference type="ARBA" id="ARBA00022984"/>
    </source>
</evidence>
<evidence type="ECO:0000259" key="13">
    <source>
        <dbReference type="Pfam" id="PF08245"/>
    </source>
</evidence>
<dbReference type="GO" id="GO:0000287">
    <property type="term" value="F:magnesium ion binding"/>
    <property type="evidence" value="ECO:0007669"/>
    <property type="project" value="UniProtKB-UniRule"/>
</dbReference>
<dbReference type="GO" id="GO:0008360">
    <property type="term" value="P:regulation of cell shape"/>
    <property type="evidence" value="ECO:0007669"/>
    <property type="project" value="UniProtKB-KW"/>
</dbReference>
<evidence type="ECO:0000256" key="11">
    <source>
        <dbReference type="RuleBase" id="RU004135"/>
    </source>
</evidence>
<accession>A0A544TK57</accession>
<dbReference type="Gene3D" id="3.40.1190.10">
    <property type="entry name" value="Mur-like, catalytic domain"/>
    <property type="match status" value="1"/>
</dbReference>
<dbReference type="PANTHER" id="PTHR23135">
    <property type="entry name" value="MUR LIGASE FAMILY MEMBER"/>
    <property type="match status" value="1"/>
</dbReference>
<evidence type="ECO:0000256" key="9">
    <source>
        <dbReference type="ARBA" id="ARBA00023316"/>
    </source>
</evidence>
<dbReference type="InterPro" id="IPR004101">
    <property type="entry name" value="Mur_ligase_C"/>
</dbReference>
<evidence type="ECO:0000313" key="15">
    <source>
        <dbReference type="Proteomes" id="UP000316626"/>
    </source>
</evidence>
<comment type="catalytic activity">
    <reaction evidence="10">
        <text>UDP-N-acetyl-alpha-D-muramoyl-L-alanyl-D-glutamate + meso-2,6-diaminopimelate + ATP = UDP-N-acetyl-alpha-D-muramoyl-L-alanyl-gamma-D-glutamyl-meso-2,6-diaminopimelate + ADP + phosphate + H(+)</text>
        <dbReference type="Rhea" id="RHEA:23676"/>
        <dbReference type="ChEBI" id="CHEBI:15378"/>
        <dbReference type="ChEBI" id="CHEBI:30616"/>
        <dbReference type="ChEBI" id="CHEBI:43474"/>
        <dbReference type="ChEBI" id="CHEBI:57791"/>
        <dbReference type="ChEBI" id="CHEBI:83900"/>
        <dbReference type="ChEBI" id="CHEBI:83905"/>
        <dbReference type="ChEBI" id="CHEBI:456216"/>
        <dbReference type="EC" id="6.3.2.13"/>
    </reaction>
</comment>
<keyword evidence="8 10" id="KW-0573">Peptidoglycan synthesis</keyword>
<evidence type="ECO:0000259" key="12">
    <source>
        <dbReference type="Pfam" id="PF02875"/>
    </source>
</evidence>
<protein>
    <recommendedName>
        <fullName evidence="10">UDP-N-acetylmuramoyl-L-alanyl-D-glutamate--2,6-diaminopimelate ligase</fullName>
        <ecNumber evidence="10">6.3.2.13</ecNumber>
    </recommendedName>
    <alternativeName>
        <fullName evidence="10">Meso-A2pm-adding enzyme</fullName>
    </alternativeName>
    <alternativeName>
        <fullName evidence="10">Meso-diaminopimelate-adding enzyme</fullName>
    </alternativeName>
    <alternativeName>
        <fullName evidence="10">UDP-MurNAc-L-Ala-D-Glu:meso-diaminopimelate ligase</fullName>
    </alternativeName>
    <alternativeName>
        <fullName evidence="10">UDP-MurNAc-tripeptide synthetase</fullName>
    </alternativeName>
    <alternativeName>
        <fullName evidence="10">UDP-N-acetylmuramyl-tripeptide synthetase</fullName>
    </alternativeName>
</protein>
<feature type="binding site" evidence="10">
    <location>
        <position position="426"/>
    </location>
    <ligand>
        <name>meso-2,6-diaminopimelate</name>
        <dbReference type="ChEBI" id="CHEBI:57791"/>
    </ligand>
</feature>
<dbReference type="GO" id="GO:0009252">
    <property type="term" value="P:peptidoglycan biosynthetic process"/>
    <property type="evidence" value="ECO:0007669"/>
    <property type="project" value="UniProtKB-UniRule"/>
</dbReference>
<dbReference type="GO" id="GO:0008765">
    <property type="term" value="F:UDP-N-acetylmuramoylalanyl-D-glutamate-2,6-diaminopimelate ligase activity"/>
    <property type="evidence" value="ECO:0007669"/>
    <property type="project" value="UniProtKB-UniRule"/>
</dbReference>
<sequence length="540" mass="61237">MSTLTILHSNTTILLHNHNFIHFTRDISNTPFIRYKEFILLYAGIQEWCREWIIIYPLKELLEGLQYQIIGNLACVKINRCIDHSKQIKEGDVFVSQTNDRTYIEEAIQRGAIAVLTEVYIHDCSVPQIIIPIEMNCFIQRISTISYELYGKKMKTIGITGTNGKTTVASFIGQLLMQQSKSVCVIGTLGVFVNGQKIELCLRSNTTLPFYDFIQVVKYCYEQNVEFIILEASSQGLLDQRLSNYPIDVGVFLNIGKDHIEFHGGMVPYKKSKELLVLQSKKLVVNDDDSWCKSVGNRAHIPVTRFGENKKNEVVYQNIDYTNENVKYRFRISNEELQVEMTNSGYYNGMNLAAAIAVLVALRIPLREIRTVKLPKGRLERINNKEGIEVLVDYAHTPDALEASLSAISAYAKQNVFVVFGCGGNRDKQKRKWMGEVATKFSTKAIITNDNPRNEHPDDIINDIMCGADKGKVIIQKDRKQAIILALSIAKKGDIVLIAGKGHEQEQIIEDSVVPFSDHEVIRNYFEELDGLMTKKDPVA</sequence>
<feature type="binding site" evidence="10">
    <location>
        <position position="504"/>
    </location>
    <ligand>
        <name>meso-2,6-diaminopimelate</name>
        <dbReference type="ChEBI" id="CHEBI:57791"/>
    </ligand>
</feature>
<dbReference type="GO" id="GO:0004326">
    <property type="term" value="F:tetrahydrofolylpolyglutamate synthase activity"/>
    <property type="evidence" value="ECO:0007669"/>
    <property type="project" value="InterPro"/>
</dbReference>
<comment type="function">
    <text evidence="10">Catalyzes the addition of meso-diaminopimelic acid to the nucleotide precursor UDP-N-acetylmuramoyl-L-alanyl-D-glutamate (UMAG) in the biosynthesis of bacterial cell-wall peptidoglycan.</text>
</comment>
<dbReference type="PROSITE" id="PS01011">
    <property type="entry name" value="FOLYLPOLYGLU_SYNT_1"/>
    <property type="match status" value="1"/>
</dbReference>
<dbReference type="UniPathway" id="UPA00219"/>
<evidence type="ECO:0000256" key="3">
    <source>
        <dbReference type="ARBA" id="ARBA00022490"/>
    </source>
</evidence>
<comment type="subcellular location">
    <subcellularLocation>
        <location evidence="10 11">Cytoplasm</location>
    </subcellularLocation>
</comment>
<feature type="binding site" evidence="10">
    <location>
        <begin position="161"/>
        <end position="167"/>
    </location>
    <ligand>
        <name>ATP</name>
        <dbReference type="ChEBI" id="CHEBI:30616"/>
    </ligand>
</feature>
<dbReference type="InterPro" id="IPR036565">
    <property type="entry name" value="Mur-like_cat_sf"/>
</dbReference>
<keyword evidence="9 10" id="KW-0961">Cell wall biogenesis/degradation</keyword>
<dbReference type="InterPro" id="IPR013221">
    <property type="entry name" value="Mur_ligase_cen"/>
</dbReference>
<feature type="binding site" evidence="10">
    <location>
        <position position="85"/>
    </location>
    <ligand>
        <name>UDP-N-acetyl-alpha-D-muramoyl-L-alanyl-D-glutamate</name>
        <dbReference type="ChEBI" id="CHEBI:83900"/>
    </ligand>
</feature>
<dbReference type="InterPro" id="IPR018109">
    <property type="entry name" value="Folylpolyglutamate_synth_CS"/>
</dbReference>
<name>A0A544TK57_9BACI</name>
<proteinExistence type="inferred from homology"/>
<comment type="cofactor">
    <cofactor evidence="10">
        <name>Mg(2+)</name>
        <dbReference type="ChEBI" id="CHEBI:18420"/>
    </cofactor>
</comment>
<dbReference type="SUPFAM" id="SSF63418">
    <property type="entry name" value="MurE/MurF N-terminal domain"/>
    <property type="match status" value="1"/>
</dbReference>
<feature type="modified residue" description="N6-carboxylysine" evidence="10">
    <location>
        <position position="273"/>
    </location>
</feature>
<dbReference type="Gene3D" id="3.90.190.20">
    <property type="entry name" value="Mur ligase, C-terminal domain"/>
    <property type="match status" value="1"/>
</dbReference>
<keyword evidence="5 10" id="KW-0547">Nucleotide-binding</keyword>
<dbReference type="GO" id="GO:0005737">
    <property type="term" value="C:cytoplasm"/>
    <property type="evidence" value="ECO:0007669"/>
    <property type="project" value="UniProtKB-SubCell"/>
</dbReference>
<gene>
    <name evidence="10" type="primary">murE</name>
    <name evidence="14" type="ORF">FG384_17130</name>
</gene>
<organism evidence="14 15">
    <name type="scientific">Psychrobacillus vulpis</name>
    <dbReference type="NCBI Taxonomy" id="2325572"/>
    <lineage>
        <taxon>Bacteria</taxon>
        <taxon>Bacillati</taxon>
        <taxon>Bacillota</taxon>
        <taxon>Bacilli</taxon>
        <taxon>Bacillales</taxon>
        <taxon>Bacillaceae</taxon>
        <taxon>Psychrobacillus</taxon>
    </lineage>
</organism>
<comment type="caution">
    <text evidence="10">Lacks conserved residue(s) required for the propagation of feature annotation.</text>
</comment>
<dbReference type="Pfam" id="PF08245">
    <property type="entry name" value="Mur_ligase_M"/>
    <property type="match status" value="1"/>
</dbReference>
<dbReference type="Pfam" id="PF02875">
    <property type="entry name" value="Mur_ligase_C"/>
    <property type="match status" value="1"/>
</dbReference>
<keyword evidence="6 10" id="KW-0067">ATP-binding</keyword>
<dbReference type="Proteomes" id="UP000316626">
    <property type="component" value="Unassembled WGS sequence"/>
</dbReference>
<dbReference type="SUPFAM" id="SSF53244">
    <property type="entry name" value="MurD-like peptide ligases, peptide-binding domain"/>
    <property type="match status" value="1"/>
</dbReference>
<dbReference type="InterPro" id="IPR036615">
    <property type="entry name" value="Mur_ligase_C_dom_sf"/>
</dbReference>
<evidence type="ECO:0000256" key="4">
    <source>
        <dbReference type="ARBA" id="ARBA00022598"/>
    </source>
</evidence>
<feature type="domain" description="Mur ligase central" evidence="13">
    <location>
        <begin position="159"/>
        <end position="358"/>
    </location>
</feature>
<feature type="binding site" evidence="10">
    <location>
        <position position="500"/>
    </location>
    <ligand>
        <name>meso-2,6-diaminopimelate</name>
        <dbReference type="ChEBI" id="CHEBI:57791"/>
    </ligand>
</feature>
<feature type="short sequence motif" description="Meso-diaminopimelate recognition motif" evidence="10">
    <location>
        <begin position="450"/>
        <end position="453"/>
    </location>
</feature>
<dbReference type="InterPro" id="IPR035911">
    <property type="entry name" value="MurE/MurF_N"/>
</dbReference>
<dbReference type="GO" id="GO:0005524">
    <property type="term" value="F:ATP binding"/>
    <property type="evidence" value="ECO:0007669"/>
    <property type="project" value="UniProtKB-UniRule"/>
</dbReference>
<dbReference type="EC" id="6.3.2.13" evidence="10"/>
<keyword evidence="10 11" id="KW-0132">Cell division</keyword>
<dbReference type="GO" id="GO:0051301">
    <property type="term" value="P:cell division"/>
    <property type="evidence" value="ECO:0007669"/>
    <property type="project" value="UniProtKB-KW"/>
</dbReference>
<comment type="PTM">
    <text evidence="10">Carboxylation is probably crucial for Mg(2+) binding and, consequently, for the gamma-phosphate positioning of ATP.</text>
</comment>
<evidence type="ECO:0000256" key="6">
    <source>
        <dbReference type="ARBA" id="ARBA00022840"/>
    </source>
</evidence>
<evidence type="ECO:0000313" key="14">
    <source>
        <dbReference type="EMBL" id="TQR17844.1"/>
    </source>
</evidence>
<evidence type="ECO:0000256" key="7">
    <source>
        <dbReference type="ARBA" id="ARBA00022960"/>
    </source>
</evidence>
<dbReference type="SUPFAM" id="SSF53623">
    <property type="entry name" value="MurD-like peptide ligases, catalytic domain"/>
    <property type="match status" value="1"/>
</dbReference>
<keyword evidence="3 10" id="KW-0963">Cytoplasm</keyword>
<dbReference type="GO" id="GO:0071555">
    <property type="term" value="P:cell wall organization"/>
    <property type="evidence" value="ECO:0007669"/>
    <property type="project" value="UniProtKB-KW"/>
</dbReference>
<dbReference type="NCBIfam" id="NF001126">
    <property type="entry name" value="PRK00139.1-4"/>
    <property type="match status" value="1"/>
</dbReference>
<dbReference type="OrthoDB" id="9800958at2"/>
<feature type="binding site" evidence="10">
    <location>
        <position position="241"/>
    </location>
    <ligand>
        <name>UDP-N-acetyl-alpha-D-muramoyl-L-alanyl-D-glutamate</name>
        <dbReference type="ChEBI" id="CHEBI:83900"/>
    </ligand>
</feature>
<reference evidence="14 15" key="1">
    <citation type="submission" date="2019-06" db="EMBL/GenBank/DDBJ databases">
        <title>Psychrobacillus vulpis sp. nov., a new species isolated from feces of a red fox that inhabits in The Tablas de Daimiel Natural Park, Albacete, Spain.</title>
        <authorList>
            <person name="Rodriguez M."/>
            <person name="Reina J.C."/>
            <person name="Bejar V."/>
            <person name="Llamas I."/>
        </authorList>
    </citation>
    <scope>NUCLEOTIDE SEQUENCE [LARGE SCALE GENOMIC DNA]</scope>
    <source>
        <strain evidence="14 15">Z8</strain>
    </source>
</reference>
<dbReference type="PANTHER" id="PTHR23135:SF4">
    <property type="entry name" value="UDP-N-ACETYLMURAMOYL-L-ALANYL-D-GLUTAMATE--2,6-DIAMINOPIMELATE LIGASE MURE HOMOLOG, CHLOROPLASTIC"/>
    <property type="match status" value="1"/>
</dbReference>